<accession>A0A2M8DS71</accession>
<protein>
    <submittedName>
        <fullName evidence="1">Glutamate dehydrogenase</fullName>
    </submittedName>
</protein>
<evidence type="ECO:0000313" key="1">
    <source>
        <dbReference type="EMBL" id="PJC02222.1"/>
    </source>
</evidence>
<sequence length="47" mass="5424">KKLKKIMIDAWENVKLAAKKYNTSYRLSAFIVALDRLKEILSLQGTI</sequence>
<dbReference type="EMBL" id="PFSY01000027">
    <property type="protein sequence ID" value="PJC02222.1"/>
    <property type="molecule type" value="Genomic_DNA"/>
</dbReference>
<dbReference type="Proteomes" id="UP000230136">
    <property type="component" value="Unassembled WGS sequence"/>
</dbReference>
<dbReference type="AlphaFoldDB" id="A0A2M8DS71"/>
<feature type="non-terminal residue" evidence="1">
    <location>
        <position position="1"/>
    </location>
</feature>
<dbReference type="Gene3D" id="3.40.50.720">
    <property type="entry name" value="NAD(P)-binding Rossmann-like Domain"/>
    <property type="match status" value="1"/>
</dbReference>
<evidence type="ECO:0000313" key="2">
    <source>
        <dbReference type="Proteomes" id="UP000230136"/>
    </source>
</evidence>
<organism evidence="1 2">
    <name type="scientific">Candidatus Komeilibacteria bacterium CG_4_9_14_0_8_um_filter_36_9</name>
    <dbReference type="NCBI Taxonomy" id="1974473"/>
    <lineage>
        <taxon>Bacteria</taxon>
        <taxon>Candidatus Komeiliibacteriota</taxon>
    </lineage>
</organism>
<reference evidence="2" key="1">
    <citation type="submission" date="2017-09" db="EMBL/GenBank/DDBJ databases">
        <title>Depth-based differentiation of microbial function through sediment-hosted aquifers and enrichment of novel symbionts in the deep terrestrial subsurface.</title>
        <authorList>
            <person name="Probst A.J."/>
            <person name="Ladd B."/>
            <person name="Jarett J.K."/>
            <person name="Geller-Mcgrath D.E."/>
            <person name="Sieber C.M.K."/>
            <person name="Emerson J.B."/>
            <person name="Anantharaman K."/>
            <person name="Thomas B.C."/>
            <person name="Malmstrom R."/>
            <person name="Stieglmeier M."/>
            <person name="Klingl A."/>
            <person name="Woyke T."/>
            <person name="Ryan C.M."/>
            <person name="Banfield J.F."/>
        </authorList>
    </citation>
    <scope>NUCLEOTIDE SEQUENCE [LARGE SCALE GENOMIC DNA]</scope>
</reference>
<comment type="caution">
    <text evidence="1">The sequence shown here is derived from an EMBL/GenBank/DDBJ whole genome shotgun (WGS) entry which is preliminary data.</text>
</comment>
<gene>
    <name evidence="1" type="ORF">CO073_00575</name>
</gene>
<name>A0A2M8DS71_9BACT</name>
<proteinExistence type="predicted"/>